<sequence>MAFGMCIRCHLSVFGLFLHFLLFFIIVSVSALFLSHMRFQLRHHQAAQRSQLHQQITEGHTHAQLHHLCNLCANHIKGGNPLIRNEGVITKKGGRGELWKNVLPTKVGTRSGEEHVRYFLISFPPVFSSFFYFPLLFPFASYV</sequence>
<keyword evidence="1" id="KW-1133">Transmembrane helix</keyword>
<feature type="transmembrane region" description="Helical" evidence="1">
    <location>
        <begin position="12"/>
        <end position="34"/>
    </location>
</feature>
<feature type="transmembrane region" description="Helical" evidence="1">
    <location>
        <begin position="118"/>
        <end position="140"/>
    </location>
</feature>
<dbReference type="EMBL" id="CP075870">
    <property type="protein sequence ID" value="QYT05817.1"/>
    <property type="molecule type" value="Genomic_DNA"/>
</dbReference>
<reference evidence="2 3" key="1">
    <citation type="journal article" date="2021" name="BMC Genomics">
        <title>Telomere-to-telomere genome assembly of asparaginase-producing Trichoderma simmonsii.</title>
        <authorList>
            <person name="Chung D."/>
            <person name="Kwon Y.M."/>
            <person name="Yang Y."/>
        </authorList>
    </citation>
    <scope>NUCLEOTIDE SEQUENCE [LARGE SCALE GENOMIC DNA]</scope>
    <source>
        <strain evidence="2 3">GH-Sj1</strain>
    </source>
</reference>
<keyword evidence="3" id="KW-1185">Reference proteome</keyword>
<evidence type="ECO:0000256" key="1">
    <source>
        <dbReference type="SAM" id="Phobius"/>
    </source>
</evidence>
<keyword evidence="1" id="KW-0812">Transmembrane</keyword>
<evidence type="ECO:0000313" key="2">
    <source>
        <dbReference type="EMBL" id="QYT05817.1"/>
    </source>
</evidence>
<organism evidence="2 3">
    <name type="scientific">Trichoderma simmonsii</name>
    <dbReference type="NCBI Taxonomy" id="1491479"/>
    <lineage>
        <taxon>Eukaryota</taxon>
        <taxon>Fungi</taxon>
        <taxon>Dikarya</taxon>
        <taxon>Ascomycota</taxon>
        <taxon>Pezizomycotina</taxon>
        <taxon>Sordariomycetes</taxon>
        <taxon>Hypocreomycetidae</taxon>
        <taxon>Hypocreales</taxon>
        <taxon>Hypocreaceae</taxon>
        <taxon>Trichoderma</taxon>
    </lineage>
</organism>
<protein>
    <submittedName>
        <fullName evidence="2">Uncharacterized protein</fullName>
    </submittedName>
</protein>
<keyword evidence="1" id="KW-0472">Membrane</keyword>
<accession>A0A8G0LP03</accession>
<dbReference type="AlphaFoldDB" id="A0A8G0LP03"/>
<gene>
    <name evidence="2" type="ORF">H0G86_012699</name>
</gene>
<name>A0A8G0LP03_9HYPO</name>
<dbReference type="Proteomes" id="UP000826661">
    <property type="component" value="Chromosome VII"/>
</dbReference>
<proteinExistence type="predicted"/>
<evidence type="ECO:0000313" key="3">
    <source>
        <dbReference type="Proteomes" id="UP000826661"/>
    </source>
</evidence>